<dbReference type="AlphaFoldDB" id="A0AAV5WXK2"/>
<evidence type="ECO:0000313" key="2">
    <source>
        <dbReference type="Proteomes" id="UP001432322"/>
    </source>
</evidence>
<feature type="non-terminal residue" evidence="1">
    <location>
        <position position="1"/>
    </location>
</feature>
<evidence type="ECO:0008006" key="3">
    <source>
        <dbReference type="Google" id="ProtNLM"/>
    </source>
</evidence>
<sequence length="150" mass="17431">SSSELPQLSLDSLPYDVVLNLISFLSGRTRVNLGSTCMKLHRFDRAAGERKFKHIWIDWDKFTIEIHPGRHMSPHRIMFRQNSIEEARATEFFRTASIQSLNILSPANESCNEPLAKFLRNIKYKELNLFYIPKTNIDILSVMMAGRNFE</sequence>
<dbReference type="InterPro" id="IPR036047">
    <property type="entry name" value="F-box-like_dom_sf"/>
</dbReference>
<keyword evidence="2" id="KW-1185">Reference proteome</keyword>
<organism evidence="1 2">
    <name type="scientific">Pristionchus fissidentatus</name>
    <dbReference type="NCBI Taxonomy" id="1538716"/>
    <lineage>
        <taxon>Eukaryota</taxon>
        <taxon>Metazoa</taxon>
        <taxon>Ecdysozoa</taxon>
        <taxon>Nematoda</taxon>
        <taxon>Chromadorea</taxon>
        <taxon>Rhabditida</taxon>
        <taxon>Rhabditina</taxon>
        <taxon>Diplogasteromorpha</taxon>
        <taxon>Diplogasteroidea</taxon>
        <taxon>Neodiplogasteridae</taxon>
        <taxon>Pristionchus</taxon>
    </lineage>
</organism>
<dbReference type="EMBL" id="BTSY01000006">
    <property type="protein sequence ID" value="GMT34467.1"/>
    <property type="molecule type" value="Genomic_DNA"/>
</dbReference>
<reference evidence="1" key="1">
    <citation type="submission" date="2023-10" db="EMBL/GenBank/DDBJ databases">
        <title>Genome assembly of Pristionchus species.</title>
        <authorList>
            <person name="Yoshida K."/>
            <person name="Sommer R.J."/>
        </authorList>
    </citation>
    <scope>NUCLEOTIDE SEQUENCE</scope>
    <source>
        <strain evidence="1">RS5133</strain>
    </source>
</reference>
<name>A0AAV5WXK2_9BILA</name>
<dbReference type="SUPFAM" id="SSF81383">
    <property type="entry name" value="F-box domain"/>
    <property type="match status" value="1"/>
</dbReference>
<dbReference type="Proteomes" id="UP001432322">
    <property type="component" value="Unassembled WGS sequence"/>
</dbReference>
<gene>
    <name evidence="1" type="ORF">PFISCL1PPCAC_25764</name>
</gene>
<feature type="non-terminal residue" evidence="1">
    <location>
        <position position="150"/>
    </location>
</feature>
<comment type="caution">
    <text evidence="1">The sequence shown here is derived from an EMBL/GenBank/DDBJ whole genome shotgun (WGS) entry which is preliminary data.</text>
</comment>
<evidence type="ECO:0000313" key="1">
    <source>
        <dbReference type="EMBL" id="GMT34467.1"/>
    </source>
</evidence>
<proteinExistence type="predicted"/>
<protein>
    <recommendedName>
        <fullName evidence="3">F-box domain-containing protein</fullName>
    </recommendedName>
</protein>
<accession>A0AAV5WXK2</accession>
<dbReference type="CDD" id="cd09917">
    <property type="entry name" value="F-box_SF"/>
    <property type="match status" value="1"/>
</dbReference>